<evidence type="ECO:0000313" key="3">
    <source>
        <dbReference type="Proteomes" id="UP000321034"/>
    </source>
</evidence>
<name>A0A5C8HU28_9MICO</name>
<evidence type="ECO:0008006" key="4">
    <source>
        <dbReference type="Google" id="ProtNLM"/>
    </source>
</evidence>
<dbReference type="AlphaFoldDB" id="A0A5C8HU28"/>
<organism evidence="2 3">
    <name type="scientific">Microbacterium hatanonis</name>
    <dbReference type="NCBI Taxonomy" id="404366"/>
    <lineage>
        <taxon>Bacteria</taxon>
        <taxon>Bacillati</taxon>
        <taxon>Actinomycetota</taxon>
        <taxon>Actinomycetes</taxon>
        <taxon>Micrococcales</taxon>
        <taxon>Microbacteriaceae</taxon>
        <taxon>Microbacterium</taxon>
    </lineage>
</organism>
<keyword evidence="1" id="KW-0812">Transmembrane</keyword>
<feature type="transmembrane region" description="Helical" evidence="1">
    <location>
        <begin position="228"/>
        <end position="248"/>
    </location>
</feature>
<keyword evidence="1" id="KW-0472">Membrane</keyword>
<feature type="transmembrane region" description="Helical" evidence="1">
    <location>
        <begin position="85"/>
        <end position="101"/>
    </location>
</feature>
<feature type="transmembrane region" description="Helical" evidence="1">
    <location>
        <begin position="148"/>
        <end position="168"/>
    </location>
</feature>
<dbReference type="Proteomes" id="UP000321034">
    <property type="component" value="Unassembled WGS sequence"/>
</dbReference>
<comment type="caution">
    <text evidence="2">The sequence shown here is derived from an EMBL/GenBank/DDBJ whole genome shotgun (WGS) entry which is preliminary data.</text>
</comment>
<sequence length="262" mass="27138">MDILPGVPLPLALVLLALLDGLSIGTLLIPLFFLLVPGRVRGGRMLLYLGTIAVFYLIVGLLFLTGLVNVVDAAGDFLSSTPGRVTRLIIGGALLATAIVMPTGSRAKSKVAAAPGGAAEEVGREDEAPGRLSRWRERLLSESAPRTAIMGVAVAAGVVEVATMVPYILGMTMLAEAALPLPAQVGALAGYCAVMIAPALLLLLLRLVAARIVDAPLRRLAAWLQRTAAENTAWILGIVGFLVLRAAATELGLFDAMSSVAG</sequence>
<evidence type="ECO:0000313" key="2">
    <source>
        <dbReference type="EMBL" id="TXK09549.1"/>
    </source>
</evidence>
<dbReference type="EMBL" id="VRSV01000002">
    <property type="protein sequence ID" value="TXK09549.1"/>
    <property type="molecule type" value="Genomic_DNA"/>
</dbReference>
<feature type="transmembrane region" description="Helical" evidence="1">
    <location>
        <begin position="188"/>
        <end position="208"/>
    </location>
</feature>
<dbReference type="RefSeq" id="WP_147894762.1">
    <property type="nucleotide sequence ID" value="NZ_BAAANR010000001.1"/>
</dbReference>
<evidence type="ECO:0000256" key="1">
    <source>
        <dbReference type="SAM" id="Phobius"/>
    </source>
</evidence>
<proteinExistence type="predicted"/>
<dbReference type="InterPro" id="IPR021315">
    <property type="entry name" value="Gap/Sap"/>
</dbReference>
<feature type="transmembrane region" description="Helical" evidence="1">
    <location>
        <begin position="46"/>
        <end position="65"/>
    </location>
</feature>
<dbReference type="Pfam" id="PF11139">
    <property type="entry name" value="SfLAP"/>
    <property type="match status" value="1"/>
</dbReference>
<feature type="transmembrane region" description="Helical" evidence="1">
    <location>
        <begin position="12"/>
        <end position="34"/>
    </location>
</feature>
<keyword evidence="3" id="KW-1185">Reference proteome</keyword>
<gene>
    <name evidence="2" type="ORF">FVP77_11555</name>
</gene>
<accession>A0A5C8HU28</accession>
<reference evidence="2 3" key="1">
    <citation type="submission" date="2019-08" db="EMBL/GenBank/DDBJ databases">
        <authorList>
            <person name="Dong K."/>
        </authorList>
    </citation>
    <scope>NUCLEOTIDE SEQUENCE [LARGE SCALE GENOMIC DNA]</scope>
    <source>
        <strain evidence="2 3">JCM14558</strain>
    </source>
</reference>
<protein>
    <recommendedName>
        <fullName evidence="4">GAP family protein</fullName>
    </recommendedName>
</protein>
<dbReference type="OrthoDB" id="7062264at2"/>
<keyword evidence="1" id="KW-1133">Transmembrane helix</keyword>